<evidence type="ECO:0000256" key="5">
    <source>
        <dbReference type="ARBA" id="ARBA00022771"/>
    </source>
</evidence>
<comment type="catalytic activity">
    <reaction evidence="9">
        <text>an acyl phosphate + H2O = a carboxylate + phosphate + H(+)</text>
        <dbReference type="Rhea" id="RHEA:14965"/>
        <dbReference type="ChEBI" id="CHEBI:15377"/>
        <dbReference type="ChEBI" id="CHEBI:15378"/>
        <dbReference type="ChEBI" id="CHEBI:29067"/>
        <dbReference type="ChEBI" id="CHEBI:43474"/>
        <dbReference type="ChEBI" id="CHEBI:59918"/>
        <dbReference type="EC" id="3.6.1.7"/>
    </reaction>
</comment>
<dbReference type="AlphaFoldDB" id="A0A938BUE8"/>
<evidence type="ECO:0000256" key="10">
    <source>
        <dbReference type="SAM" id="MobiDB-lite"/>
    </source>
</evidence>
<sequence length="773" mass="83557">MISVPSLVDGYRAVIRGQVQGLGFRPYVYRLARSLGVNGFVRNSVRGVVVVVQGRLASRFLKRLRSSPPPLAVIASFDISRVRTRTYPEFSIHPSNSERGAGVDVLPDLAVCRDCRREISNPRDRRYGYAFTNCTQCGPRYTIIERLPYDRPNTTMTDFRMCPRCQGEYADPDDRRHHAQPIACPDCGPKLTSLPASSELSALDAAAQSLLDGKVVAIKSLGGFQLACDATNDQSVRRLRRRKHRPAKPFALMCESVAVCRRFCRVSATAEATMRSVAAPVVLLPKSPRPTIRVADSIAPRNSRLGVMLPYTPLHLVLFDRLRRACGRPAVLVMTSANRTEDPIIADTGELAGALPGVYDLVLSHNRPIANRCDDSVAMTDSHGPLVLIRRARGYAPRPVPLGRLFHVKQPVLAVGGESKNTFALASQLSAYLSPHIGTVATAAGEQFWLETLARYTEWTGIRPQVVATDLHPDYASTRLAERLSRDLHLPLVRIQHHYAHILSVMAEHNLRGPVLGIAFDGTGYGADGAIWGGEILLADGLTKWLRVGHLGYLSLSNAGDEIADPRRVASEYLGQVGGKMGPGTRKSGGRSHNQGIKSAAGLTAARTSSVGRLFDAVAAITGACRVATFDGQAPAALEALADPSERGDWYTDGLLDLSVYPARLLPEPLLREVARETACGTAPARVAARFHNTLSAATIRLADALCAKYGVASVCLSGGSFQNSLLRRQVTVGLRSRGRAVYVNRLVPLNDGGIAYGQVAALACAQRPLASL</sequence>
<dbReference type="Pfam" id="PF17788">
    <property type="entry name" value="HypF_C"/>
    <property type="match status" value="1"/>
</dbReference>
<name>A0A938BUE8_UNCW3</name>
<dbReference type="InterPro" id="IPR017945">
    <property type="entry name" value="DHBP_synth_RibB-like_a/b_dom"/>
</dbReference>
<dbReference type="GO" id="GO:0008270">
    <property type="term" value="F:zinc ion binding"/>
    <property type="evidence" value="ECO:0007669"/>
    <property type="project" value="UniProtKB-KW"/>
</dbReference>
<dbReference type="InterPro" id="IPR041440">
    <property type="entry name" value="HypF_C"/>
</dbReference>
<proteinExistence type="inferred from homology"/>
<accession>A0A938BUE8</accession>
<dbReference type="InterPro" id="IPR001792">
    <property type="entry name" value="Acylphosphatase-like_dom"/>
</dbReference>
<dbReference type="Pfam" id="PF07503">
    <property type="entry name" value="zf-HYPF"/>
    <property type="match status" value="2"/>
</dbReference>
<evidence type="ECO:0000256" key="9">
    <source>
        <dbReference type="PROSITE-ProRule" id="PRU00520"/>
    </source>
</evidence>
<feature type="region of interest" description="Disordered" evidence="10">
    <location>
        <begin position="579"/>
        <end position="599"/>
    </location>
</feature>
<comment type="caution">
    <text evidence="13">The sequence shown here is derived from an EMBL/GenBank/DDBJ whole genome shotgun (WGS) entry which is preliminary data.</text>
</comment>
<protein>
    <recommendedName>
        <fullName evidence="8">Carbamoyltransferase</fullName>
        <ecNumber evidence="8">6.2.-.-</ecNumber>
    </recommendedName>
</protein>
<reference evidence="13" key="1">
    <citation type="submission" date="2019-03" db="EMBL/GenBank/DDBJ databases">
        <title>Lake Tanganyika Metagenome-Assembled Genomes (MAGs).</title>
        <authorList>
            <person name="Tran P."/>
        </authorList>
    </citation>
    <scope>NUCLEOTIDE SEQUENCE</scope>
    <source>
        <strain evidence="13">K_DeepCast_150m_m2_040</strain>
    </source>
</reference>
<evidence type="ECO:0000313" key="14">
    <source>
        <dbReference type="Proteomes" id="UP000779900"/>
    </source>
</evidence>
<dbReference type="GO" id="GO:0016874">
    <property type="term" value="F:ligase activity"/>
    <property type="evidence" value="ECO:0007669"/>
    <property type="project" value="UniProtKB-UniRule"/>
</dbReference>
<keyword evidence="9" id="KW-0378">Hydrolase</keyword>
<dbReference type="Gene3D" id="3.30.420.360">
    <property type="match status" value="1"/>
</dbReference>
<dbReference type="InterPro" id="IPR004421">
    <property type="entry name" value="Carbamoyltransferase_HypF"/>
</dbReference>
<keyword evidence="6" id="KW-0862">Zinc</keyword>
<dbReference type="GO" id="GO:0051604">
    <property type="term" value="P:protein maturation"/>
    <property type="evidence" value="ECO:0007669"/>
    <property type="project" value="TreeGrafter"/>
</dbReference>
<evidence type="ECO:0000256" key="6">
    <source>
        <dbReference type="ARBA" id="ARBA00022833"/>
    </source>
</evidence>
<dbReference type="Gene3D" id="3.30.110.120">
    <property type="match status" value="1"/>
</dbReference>
<keyword evidence="3" id="KW-0436">Ligase</keyword>
<evidence type="ECO:0000256" key="3">
    <source>
        <dbReference type="ARBA" id="ARBA00022598"/>
    </source>
</evidence>
<dbReference type="GO" id="GO:0003725">
    <property type="term" value="F:double-stranded RNA binding"/>
    <property type="evidence" value="ECO:0007669"/>
    <property type="project" value="InterPro"/>
</dbReference>
<evidence type="ECO:0000259" key="11">
    <source>
        <dbReference type="PROSITE" id="PS51160"/>
    </source>
</evidence>
<organism evidence="13 14">
    <name type="scientific">candidate division WOR-3 bacterium</name>
    <dbReference type="NCBI Taxonomy" id="2052148"/>
    <lineage>
        <taxon>Bacteria</taxon>
        <taxon>Bacteria division WOR-3</taxon>
    </lineage>
</organism>
<comment type="catalytic activity">
    <reaction evidence="7">
        <text>C-terminal L-cysteinyl-[HypE protein] + carbamoyl phosphate + ATP + H2O = C-terminal S-carboxamide-L-cysteinyl-[HypE protein] + AMP + phosphate + diphosphate + H(+)</text>
        <dbReference type="Rhea" id="RHEA:55636"/>
        <dbReference type="Rhea" id="RHEA-COMP:14247"/>
        <dbReference type="Rhea" id="RHEA-COMP:14392"/>
        <dbReference type="ChEBI" id="CHEBI:15377"/>
        <dbReference type="ChEBI" id="CHEBI:15378"/>
        <dbReference type="ChEBI" id="CHEBI:30616"/>
        <dbReference type="ChEBI" id="CHEBI:33019"/>
        <dbReference type="ChEBI" id="CHEBI:43474"/>
        <dbReference type="ChEBI" id="CHEBI:58228"/>
        <dbReference type="ChEBI" id="CHEBI:76913"/>
        <dbReference type="ChEBI" id="CHEBI:139126"/>
        <dbReference type="ChEBI" id="CHEBI:456215"/>
    </reaction>
</comment>
<dbReference type="InterPro" id="IPR036046">
    <property type="entry name" value="Acylphosphatase-like_dom_sf"/>
</dbReference>
<evidence type="ECO:0000256" key="1">
    <source>
        <dbReference type="ARBA" id="ARBA00004711"/>
    </source>
</evidence>
<dbReference type="InterPro" id="IPR055128">
    <property type="entry name" value="HypF_C_2"/>
</dbReference>
<keyword evidence="5" id="KW-0863">Zinc-finger</keyword>
<dbReference type="PROSITE" id="PS51160">
    <property type="entry name" value="ACYLPHOSPHATASE_3"/>
    <property type="match status" value="1"/>
</dbReference>
<dbReference type="PROSITE" id="PS51163">
    <property type="entry name" value="YRDC"/>
    <property type="match status" value="1"/>
</dbReference>
<dbReference type="EMBL" id="VGIR01000048">
    <property type="protein sequence ID" value="MBM3331873.1"/>
    <property type="molecule type" value="Genomic_DNA"/>
</dbReference>
<evidence type="ECO:0000256" key="4">
    <source>
        <dbReference type="ARBA" id="ARBA00022723"/>
    </source>
</evidence>
<dbReference type="PANTHER" id="PTHR42959">
    <property type="entry name" value="CARBAMOYLTRANSFERASE"/>
    <property type="match status" value="1"/>
</dbReference>
<dbReference type="GO" id="GO:0003998">
    <property type="term" value="F:acylphosphatase activity"/>
    <property type="evidence" value="ECO:0007669"/>
    <property type="project" value="UniProtKB-EC"/>
</dbReference>
<dbReference type="GO" id="GO:0016743">
    <property type="term" value="F:carboxyl- or carbamoyltransferase activity"/>
    <property type="evidence" value="ECO:0007669"/>
    <property type="project" value="UniProtKB-UniRule"/>
</dbReference>
<evidence type="ECO:0000313" key="13">
    <source>
        <dbReference type="EMBL" id="MBM3331873.1"/>
    </source>
</evidence>
<evidence type="ECO:0000256" key="2">
    <source>
        <dbReference type="ARBA" id="ARBA00008097"/>
    </source>
</evidence>
<dbReference type="InterPro" id="IPR011125">
    <property type="entry name" value="Znf_HypF"/>
</dbReference>
<dbReference type="Gene3D" id="3.90.870.50">
    <property type="match status" value="1"/>
</dbReference>
<dbReference type="EC" id="6.2.-.-" evidence="8"/>
<dbReference type="NCBIfam" id="TIGR00143">
    <property type="entry name" value="hypF"/>
    <property type="match status" value="1"/>
</dbReference>
<feature type="active site" evidence="9">
    <location>
        <position position="25"/>
    </location>
</feature>
<feature type="domain" description="YrdC-like" evidence="12">
    <location>
        <begin position="200"/>
        <end position="394"/>
    </location>
</feature>
<feature type="domain" description="Acylphosphatase-like" evidence="11">
    <location>
        <begin position="10"/>
        <end position="94"/>
    </location>
</feature>
<dbReference type="Pfam" id="PF22521">
    <property type="entry name" value="HypF_C_2"/>
    <property type="match status" value="1"/>
</dbReference>
<dbReference type="InterPro" id="IPR051060">
    <property type="entry name" value="Carbamoyltrans_HypF-like"/>
</dbReference>
<dbReference type="Pfam" id="PF01300">
    <property type="entry name" value="Sua5_yciO_yrdC"/>
    <property type="match status" value="1"/>
</dbReference>
<keyword evidence="4" id="KW-0479">Metal-binding</keyword>
<dbReference type="Gene3D" id="3.30.420.40">
    <property type="match status" value="1"/>
</dbReference>
<dbReference type="InterPro" id="IPR006070">
    <property type="entry name" value="Sua5-like_dom"/>
</dbReference>
<dbReference type="PANTHER" id="PTHR42959:SF1">
    <property type="entry name" value="CARBAMOYLTRANSFERASE HYPF"/>
    <property type="match status" value="1"/>
</dbReference>
<evidence type="ECO:0000256" key="8">
    <source>
        <dbReference type="PIRNR" id="PIRNR006256"/>
    </source>
</evidence>
<evidence type="ECO:0000259" key="12">
    <source>
        <dbReference type="PROSITE" id="PS51163"/>
    </source>
</evidence>
<dbReference type="PIRSF" id="PIRSF006256">
    <property type="entry name" value="CMPcnvr_hdrg_mat"/>
    <property type="match status" value="1"/>
</dbReference>
<comment type="pathway">
    <text evidence="1">Protein modification; [NiFe] hydrogenase maturation.</text>
</comment>
<dbReference type="Proteomes" id="UP000779900">
    <property type="component" value="Unassembled WGS sequence"/>
</dbReference>
<comment type="similarity">
    <text evidence="2 8">Belongs to the carbamoyltransferase HypF family.</text>
</comment>
<evidence type="ECO:0000256" key="7">
    <source>
        <dbReference type="ARBA" id="ARBA00048220"/>
    </source>
</evidence>
<dbReference type="Pfam" id="PF00708">
    <property type="entry name" value="Acylphosphatase"/>
    <property type="match status" value="1"/>
</dbReference>
<dbReference type="SUPFAM" id="SSF54975">
    <property type="entry name" value="Acylphosphatase/BLUF domain-like"/>
    <property type="match status" value="1"/>
</dbReference>
<feature type="active site" evidence="9">
    <location>
        <position position="43"/>
    </location>
</feature>
<gene>
    <name evidence="13" type="primary">hypF</name>
    <name evidence="13" type="ORF">FJY68_08495</name>
</gene>
<dbReference type="SUPFAM" id="SSF55821">
    <property type="entry name" value="YrdC/RibB"/>
    <property type="match status" value="1"/>
</dbReference>